<dbReference type="Pfam" id="PF00528">
    <property type="entry name" value="BPD_transp_1"/>
    <property type="match status" value="1"/>
</dbReference>
<dbReference type="CDD" id="cd06261">
    <property type="entry name" value="TM_PBP2"/>
    <property type="match status" value="1"/>
</dbReference>
<dbReference type="EMBL" id="CP012747">
    <property type="protein sequence ID" value="ALL68874.1"/>
    <property type="molecule type" value="Genomic_DNA"/>
</dbReference>
<dbReference type="InterPro" id="IPR035906">
    <property type="entry name" value="MetI-like_sf"/>
</dbReference>
<keyword evidence="4 7" id="KW-0812">Transmembrane</keyword>
<evidence type="ECO:0000256" key="2">
    <source>
        <dbReference type="ARBA" id="ARBA00022448"/>
    </source>
</evidence>
<dbReference type="GeneID" id="69972525"/>
<organism evidence="9 10">
    <name type="scientific">Paraburkholderia caribensis MBA4</name>
    <dbReference type="NCBI Taxonomy" id="1323664"/>
    <lineage>
        <taxon>Bacteria</taxon>
        <taxon>Pseudomonadati</taxon>
        <taxon>Pseudomonadota</taxon>
        <taxon>Betaproteobacteria</taxon>
        <taxon>Burkholderiales</taxon>
        <taxon>Burkholderiaceae</taxon>
        <taxon>Paraburkholderia</taxon>
    </lineage>
</organism>
<keyword evidence="6 7" id="KW-0472">Membrane</keyword>
<evidence type="ECO:0000259" key="8">
    <source>
        <dbReference type="PROSITE" id="PS50928"/>
    </source>
</evidence>
<evidence type="ECO:0000256" key="1">
    <source>
        <dbReference type="ARBA" id="ARBA00004651"/>
    </source>
</evidence>
<reference evidence="9 10" key="1">
    <citation type="journal article" date="2014" name="Genome Announc.">
        <title>Draft Genome Sequence of the Haloacid-Degrading Burkholderia caribensis Strain MBA4.</title>
        <authorList>
            <person name="Pan Y."/>
            <person name="Kong K.F."/>
            <person name="Tsang J.S."/>
        </authorList>
    </citation>
    <scope>NUCLEOTIDE SEQUENCE [LARGE SCALE GENOMIC DNA]</scope>
    <source>
        <strain evidence="9 10">MBA4</strain>
    </source>
</reference>
<dbReference type="InterPro" id="IPR050901">
    <property type="entry name" value="BP-dep_ABC_trans_perm"/>
</dbReference>
<evidence type="ECO:0000256" key="6">
    <source>
        <dbReference type="ARBA" id="ARBA00023136"/>
    </source>
</evidence>
<dbReference type="SUPFAM" id="SSF161098">
    <property type="entry name" value="MetI-like"/>
    <property type="match status" value="1"/>
</dbReference>
<feature type="transmembrane region" description="Helical" evidence="7">
    <location>
        <begin position="166"/>
        <end position="185"/>
    </location>
</feature>
<protein>
    <submittedName>
        <fullName evidence="9">Maltose/maltodextrin ABC transporter, permease protein MalG</fullName>
    </submittedName>
</protein>
<comment type="subcellular location">
    <subcellularLocation>
        <location evidence="1 7">Cell membrane</location>
        <topology evidence="1 7">Multi-pass membrane protein</topology>
    </subcellularLocation>
</comment>
<evidence type="ECO:0000256" key="5">
    <source>
        <dbReference type="ARBA" id="ARBA00022989"/>
    </source>
</evidence>
<evidence type="ECO:0000313" key="10">
    <source>
        <dbReference type="Proteomes" id="UP000019146"/>
    </source>
</evidence>
<evidence type="ECO:0000256" key="7">
    <source>
        <dbReference type="RuleBase" id="RU363032"/>
    </source>
</evidence>
<name>A0A0P0RJL4_9BURK</name>
<dbReference type="PROSITE" id="PS50928">
    <property type="entry name" value="ABC_TM1"/>
    <property type="match status" value="1"/>
</dbReference>
<dbReference type="GO" id="GO:0055085">
    <property type="term" value="P:transmembrane transport"/>
    <property type="evidence" value="ECO:0007669"/>
    <property type="project" value="InterPro"/>
</dbReference>
<dbReference type="PANTHER" id="PTHR32243:SF18">
    <property type="entry name" value="INNER MEMBRANE ABC TRANSPORTER PERMEASE PROTEIN YCJP"/>
    <property type="match status" value="1"/>
</dbReference>
<dbReference type="Gene3D" id="1.10.3720.10">
    <property type="entry name" value="MetI-like"/>
    <property type="match status" value="1"/>
</dbReference>
<feature type="domain" description="ABC transmembrane type-1" evidence="8">
    <location>
        <begin position="97"/>
        <end position="287"/>
    </location>
</feature>
<keyword evidence="3" id="KW-1003">Cell membrane</keyword>
<feature type="transmembrane region" description="Helical" evidence="7">
    <location>
        <begin position="133"/>
        <end position="154"/>
    </location>
</feature>
<dbReference type="RefSeq" id="WP_035997298.1">
    <property type="nucleotide sequence ID" value="NZ_CP012747.1"/>
</dbReference>
<dbReference type="KEGG" id="bcai:K788_0000118"/>
<feature type="transmembrane region" description="Helical" evidence="7">
    <location>
        <begin position="36"/>
        <end position="56"/>
    </location>
</feature>
<comment type="similarity">
    <text evidence="7">Belongs to the binding-protein-dependent transport system permease family.</text>
</comment>
<evidence type="ECO:0000256" key="4">
    <source>
        <dbReference type="ARBA" id="ARBA00022692"/>
    </source>
</evidence>
<evidence type="ECO:0000256" key="3">
    <source>
        <dbReference type="ARBA" id="ARBA00022475"/>
    </source>
</evidence>
<dbReference type="AlphaFoldDB" id="A0A0P0RJL4"/>
<keyword evidence="5 7" id="KW-1133">Transmembrane helix</keyword>
<gene>
    <name evidence="9" type="ORF">K788_0000118</name>
</gene>
<dbReference type="PANTHER" id="PTHR32243">
    <property type="entry name" value="MALTOSE TRANSPORT SYSTEM PERMEASE-RELATED"/>
    <property type="match status" value="1"/>
</dbReference>
<dbReference type="Proteomes" id="UP000019146">
    <property type="component" value="Chromosome 2"/>
</dbReference>
<dbReference type="InterPro" id="IPR000515">
    <property type="entry name" value="MetI-like"/>
</dbReference>
<feature type="transmembrane region" description="Helical" evidence="7">
    <location>
        <begin position="215"/>
        <end position="234"/>
    </location>
</feature>
<evidence type="ECO:0000313" key="9">
    <source>
        <dbReference type="EMBL" id="ALL68874.1"/>
    </source>
</evidence>
<proteinExistence type="inferred from homology"/>
<keyword evidence="2 7" id="KW-0813">Transport</keyword>
<feature type="transmembrane region" description="Helical" evidence="7">
    <location>
        <begin position="97"/>
        <end position="121"/>
    </location>
</feature>
<feature type="transmembrane region" description="Helical" evidence="7">
    <location>
        <begin position="269"/>
        <end position="287"/>
    </location>
</feature>
<dbReference type="GO" id="GO:0005886">
    <property type="term" value="C:plasma membrane"/>
    <property type="evidence" value="ECO:0007669"/>
    <property type="project" value="UniProtKB-SubCell"/>
</dbReference>
<accession>A0A0P0RJL4</accession>
<sequence length="301" mass="33374">MNAPSTQRASGDAALPGNPRLTARARRARAARRNATGWHFLGLLVVFLSSVFPFYWMVTTSLKSQAEALAYPPVWLFKPTFVHYVEALFTHEVGGSLINSLIIASSTTVLSILLGTPAAYALARYEFRGKEDLWFWFISNRMVSPVVLAVPFFLIATKLDIVDTHIVLILLYITFSLPIVIWICTDQFRNIPVELDEAARLDGASPWRIFWRINLPLAMPGIVVSAIFAFIFSWNDLLYALVLTRTDAITSPVAATSYMSGYELPWGEIMATGTLIVLPMVVFALLVSGRLVQGLTMGAVK</sequence>